<dbReference type="RefSeq" id="WP_183307289.1">
    <property type="nucleotide sequence ID" value="NZ_JACIEP010000007.1"/>
</dbReference>
<keyword evidence="1" id="KW-0732">Signal</keyword>
<dbReference type="AlphaFoldDB" id="A0A840CNY1"/>
<name>A0A840CNY1_9BACT</name>
<evidence type="ECO:0000256" key="1">
    <source>
        <dbReference type="SAM" id="SignalP"/>
    </source>
</evidence>
<sequence length="143" mass="15279">MKTDKQKKVTTFVRTSVNSLVRTLAMAMLLALPAGISAQVVIGMDDKPESGAILQLKETNDAGVNALRGLLLPRVMIENLNPDLSNPTALAASLGVTGETWDADRHIGLLVFHVGDASGSGDLDKPNIFVWTKDDGWLLVKAN</sequence>
<evidence type="ECO:0000313" key="2">
    <source>
        <dbReference type="EMBL" id="MBB4036389.1"/>
    </source>
</evidence>
<feature type="chain" id="PRO_5032336607" evidence="1">
    <location>
        <begin position="39"/>
        <end position="143"/>
    </location>
</feature>
<dbReference type="Proteomes" id="UP000555103">
    <property type="component" value="Unassembled WGS sequence"/>
</dbReference>
<accession>A0A840CNY1</accession>
<evidence type="ECO:0000313" key="3">
    <source>
        <dbReference type="Proteomes" id="UP000555103"/>
    </source>
</evidence>
<gene>
    <name evidence="2" type="ORF">GGR21_002291</name>
</gene>
<organism evidence="2 3">
    <name type="scientific">Dysgonomonas hofstadii</name>
    <dbReference type="NCBI Taxonomy" id="637886"/>
    <lineage>
        <taxon>Bacteria</taxon>
        <taxon>Pseudomonadati</taxon>
        <taxon>Bacteroidota</taxon>
        <taxon>Bacteroidia</taxon>
        <taxon>Bacteroidales</taxon>
        <taxon>Dysgonomonadaceae</taxon>
        <taxon>Dysgonomonas</taxon>
    </lineage>
</organism>
<dbReference type="EMBL" id="JACIEP010000007">
    <property type="protein sequence ID" value="MBB4036389.1"/>
    <property type="molecule type" value="Genomic_DNA"/>
</dbReference>
<reference evidence="2 3" key="1">
    <citation type="submission" date="2020-08" db="EMBL/GenBank/DDBJ databases">
        <title>Genomic Encyclopedia of Type Strains, Phase IV (KMG-IV): sequencing the most valuable type-strain genomes for metagenomic binning, comparative biology and taxonomic classification.</title>
        <authorList>
            <person name="Goeker M."/>
        </authorList>
    </citation>
    <scope>NUCLEOTIDE SEQUENCE [LARGE SCALE GENOMIC DNA]</scope>
    <source>
        <strain evidence="2 3">DSM 104969</strain>
    </source>
</reference>
<keyword evidence="3" id="KW-1185">Reference proteome</keyword>
<feature type="signal peptide" evidence="1">
    <location>
        <begin position="1"/>
        <end position="38"/>
    </location>
</feature>
<protein>
    <submittedName>
        <fullName evidence="2">Uncharacterized protein</fullName>
    </submittedName>
</protein>
<proteinExistence type="predicted"/>
<comment type="caution">
    <text evidence="2">The sequence shown here is derived from an EMBL/GenBank/DDBJ whole genome shotgun (WGS) entry which is preliminary data.</text>
</comment>